<dbReference type="Proteomes" id="UP000076794">
    <property type="component" value="Chromosome"/>
</dbReference>
<evidence type="ECO:0000313" key="4">
    <source>
        <dbReference type="Proteomes" id="UP000076794"/>
    </source>
</evidence>
<sequence length="345" mass="36333">MTDSPGPGEPDDHLRPAPTRARAGQPSDPWDDDDAVPHAPRPPEGPAQRRARRLLAGVVLALFAAMLAAEALSASGLDQTSLFYVGVPALIAVSVVLTARPRHPVGVALATTTVGLALAGPLLDEGVVCLVIAAPLFYGVAALVALAVQHARGRRHLVLAPVLLLLALEGVTGTPSVPRDDVASATVVVDAPPEAFADALAAEPRYGRPDAVLLRAVPFPVPVGASGKGLAVGDERLVAFAPRHSLGLGAEPTERSMRLRVVASEVRPEGGRVVFEVVEDSTLARWMDLRTAEVTWHGDTATTASWSLGYRRTFDPSWYFGPVQHHVTALASEYLLDTFGDATRP</sequence>
<gene>
    <name evidence="3" type="ORF">I598_0029</name>
</gene>
<dbReference type="KEGG" id="ido:I598_0029"/>
<evidence type="ECO:0000256" key="1">
    <source>
        <dbReference type="SAM" id="MobiDB-lite"/>
    </source>
</evidence>
<keyword evidence="2" id="KW-1133">Transmembrane helix</keyword>
<dbReference type="STRING" id="1300344.I598_0029"/>
<proteinExistence type="predicted"/>
<feature type="transmembrane region" description="Helical" evidence="2">
    <location>
        <begin position="81"/>
        <end position="98"/>
    </location>
</feature>
<keyword evidence="2" id="KW-0812">Transmembrane</keyword>
<feature type="region of interest" description="Disordered" evidence="1">
    <location>
        <begin position="1"/>
        <end position="48"/>
    </location>
</feature>
<keyword evidence="4" id="KW-1185">Reference proteome</keyword>
<feature type="transmembrane region" description="Helical" evidence="2">
    <location>
        <begin position="54"/>
        <end position="75"/>
    </location>
</feature>
<keyword evidence="2" id="KW-0472">Membrane</keyword>
<dbReference type="AlphaFoldDB" id="A0A168E562"/>
<dbReference type="EMBL" id="CP014209">
    <property type="protein sequence ID" value="ANC29628.1"/>
    <property type="molecule type" value="Genomic_DNA"/>
</dbReference>
<feature type="transmembrane region" description="Helical" evidence="2">
    <location>
        <begin position="129"/>
        <end position="148"/>
    </location>
</feature>
<reference evidence="3 4" key="1">
    <citation type="submission" date="2016-01" db="EMBL/GenBank/DDBJ databases">
        <title>Complete genome sequence of a soil Actinobacterium, Isoptericola dokdonensis DS-3.</title>
        <authorList>
            <person name="Kwon S.-K."/>
            <person name="Kim J.F."/>
        </authorList>
    </citation>
    <scope>NUCLEOTIDE SEQUENCE [LARGE SCALE GENOMIC DNA]</scope>
    <source>
        <strain evidence="3 4">DS-3</strain>
    </source>
</reference>
<name>A0A168E562_9MICO</name>
<accession>A0A168E562</accession>
<organism evidence="3 4">
    <name type="scientific">Isoptericola dokdonensis DS-3</name>
    <dbReference type="NCBI Taxonomy" id="1300344"/>
    <lineage>
        <taxon>Bacteria</taxon>
        <taxon>Bacillati</taxon>
        <taxon>Actinomycetota</taxon>
        <taxon>Actinomycetes</taxon>
        <taxon>Micrococcales</taxon>
        <taxon>Promicromonosporaceae</taxon>
        <taxon>Isoptericola</taxon>
    </lineage>
</organism>
<dbReference type="PATRIC" id="fig|1300344.3.peg.28"/>
<evidence type="ECO:0000313" key="3">
    <source>
        <dbReference type="EMBL" id="ANC29628.1"/>
    </source>
</evidence>
<evidence type="ECO:0000256" key="2">
    <source>
        <dbReference type="SAM" id="Phobius"/>
    </source>
</evidence>
<feature type="transmembrane region" description="Helical" evidence="2">
    <location>
        <begin position="105"/>
        <end position="123"/>
    </location>
</feature>
<dbReference type="RefSeq" id="WP_198155718.1">
    <property type="nucleotide sequence ID" value="NZ_CP014209.1"/>
</dbReference>
<protein>
    <submittedName>
        <fullName evidence="3">Uncharacterized protein</fullName>
    </submittedName>
</protein>